<dbReference type="EMBL" id="JHEG02000019">
    <property type="protein sequence ID" value="KIE12959.1"/>
    <property type="molecule type" value="Genomic_DNA"/>
</dbReference>
<dbReference type="CDD" id="cd19092">
    <property type="entry name" value="AKR_BsYcsN_EcYdhF-like"/>
    <property type="match status" value="1"/>
</dbReference>
<dbReference type="InterPro" id="IPR036812">
    <property type="entry name" value="NAD(P)_OxRdtase_dom_sf"/>
</dbReference>
<evidence type="ECO:0000313" key="5">
    <source>
        <dbReference type="EMBL" id="KAF3888116.1"/>
    </source>
</evidence>
<comment type="caution">
    <text evidence="6">The sequence shown here is derived from an EMBL/GenBank/DDBJ whole genome shotgun (WGS) entry which is preliminary data.</text>
</comment>
<dbReference type="OrthoDB" id="9773828at2"/>
<proteinExistence type="inferred from homology"/>
<comment type="similarity">
    <text evidence="3">Belongs to the aldo/keto reductase family. Aldo/keto reductase 2 subfamily.</text>
</comment>
<dbReference type="InterPro" id="IPR023210">
    <property type="entry name" value="NADP_OxRdtase_dom"/>
</dbReference>
<dbReference type="InterPro" id="IPR050523">
    <property type="entry name" value="AKR_Detox_Biosynth"/>
</dbReference>
<dbReference type="PANTHER" id="PTHR43364:SF1">
    <property type="entry name" value="OXIDOREDUCTASE YDHF"/>
    <property type="match status" value="1"/>
</dbReference>
<dbReference type="AlphaFoldDB" id="A0A0C1R5W9"/>
<keyword evidence="1" id="KW-0521">NADP</keyword>
<evidence type="ECO:0000313" key="6">
    <source>
        <dbReference type="EMBL" id="KIE12959.1"/>
    </source>
</evidence>
<evidence type="ECO:0000256" key="2">
    <source>
        <dbReference type="ARBA" id="ARBA00023002"/>
    </source>
</evidence>
<reference evidence="5" key="2">
    <citation type="submission" date="2019-11" db="EMBL/GenBank/DDBJ databases">
        <title>Improved Assembly of Tolypothrix boutellei genome.</title>
        <authorList>
            <person name="Sarangi A.N."/>
            <person name="Mukherjee M."/>
            <person name="Ghosh S."/>
            <person name="Singh D."/>
            <person name="Das A."/>
            <person name="Kant S."/>
            <person name="Prusty A."/>
            <person name="Tripathy S."/>
        </authorList>
    </citation>
    <scope>NUCLEOTIDE SEQUENCE</scope>
    <source>
        <strain evidence="5">VB521301</strain>
    </source>
</reference>
<evidence type="ECO:0000313" key="7">
    <source>
        <dbReference type="Proteomes" id="UP000029738"/>
    </source>
</evidence>
<organism evidence="6">
    <name type="scientific">Tolypothrix bouteillei VB521301</name>
    <dbReference type="NCBI Taxonomy" id="1479485"/>
    <lineage>
        <taxon>Bacteria</taxon>
        <taxon>Bacillati</taxon>
        <taxon>Cyanobacteriota</taxon>
        <taxon>Cyanophyceae</taxon>
        <taxon>Nostocales</taxon>
        <taxon>Tolypothrichaceae</taxon>
        <taxon>Tolypothrix</taxon>
    </lineage>
</organism>
<reference evidence="6" key="1">
    <citation type="journal article" date="2015" name="Genome Announc.">
        <title>Draft Genome Sequence of Tolypothrix boutellei Strain VB521301.</title>
        <authorList>
            <person name="Chandrababunaidu M.M."/>
            <person name="Singh D."/>
            <person name="Sen D."/>
            <person name="Bhan S."/>
            <person name="Das S."/>
            <person name="Gupta A."/>
            <person name="Adhikary S.P."/>
            <person name="Tripathy S."/>
        </authorList>
    </citation>
    <scope>NUCLEOTIDE SEQUENCE</scope>
    <source>
        <strain evidence="6">VB521301</strain>
    </source>
</reference>
<dbReference type="STRING" id="1479485.DA73_0205760"/>
<gene>
    <name evidence="6" type="ORF">DA73_0205760</name>
    <name evidence="5" type="ORF">DA73_0400023440</name>
</gene>
<dbReference type="Proteomes" id="UP000029738">
    <property type="component" value="Unassembled WGS sequence"/>
</dbReference>
<name>A0A0C1R5W9_9CYAN</name>
<dbReference type="FunFam" id="3.20.20.100:FF:000008">
    <property type="entry name" value="Aldo/keto reductase family oxidoreductase"/>
    <property type="match status" value="1"/>
</dbReference>
<evidence type="ECO:0000256" key="1">
    <source>
        <dbReference type="ARBA" id="ARBA00022857"/>
    </source>
</evidence>
<dbReference type="PRINTS" id="PR00069">
    <property type="entry name" value="ALDKETRDTASE"/>
</dbReference>
<keyword evidence="2" id="KW-0560">Oxidoreductase</keyword>
<dbReference type="SUPFAM" id="SSF51430">
    <property type="entry name" value="NAD(P)-linked oxidoreductase"/>
    <property type="match status" value="1"/>
</dbReference>
<protein>
    <submittedName>
        <fullName evidence="6">Oxidoreductase</fullName>
    </submittedName>
</protein>
<dbReference type="GO" id="GO:0016491">
    <property type="term" value="F:oxidoreductase activity"/>
    <property type="evidence" value="ECO:0007669"/>
    <property type="project" value="UniProtKB-KW"/>
</dbReference>
<dbReference type="RefSeq" id="WP_038080348.1">
    <property type="nucleotide sequence ID" value="NZ_JHEG04000001.1"/>
</dbReference>
<feature type="domain" description="NADP-dependent oxidoreductase" evidence="4">
    <location>
        <begin position="14"/>
        <end position="291"/>
    </location>
</feature>
<accession>A0A0C1R5W9</accession>
<dbReference type="InterPro" id="IPR020471">
    <property type="entry name" value="AKR"/>
</dbReference>
<evidence type="ECO:0000259" key="4">
    <source>
        <dbReference type="Pfam" id="PF00248"/>
    </source>
</evidence>
<dbReference type="Gene3D" id="3.20.20.100">
    <property type="entry name" value="NADP-dependent oxidoreductase domain"/>
    <property type="match status" value="1"/>
</dbReference>
<sequence>MRLKLSTQGPDVSRIVYGVWRLAADPAGVTRDRILEKIQTAIEMGITTFDHADIYGNYSCEELFGSALANSPTLRDSMELITKCDIKLVSPKRPAHSIKHYDTSREHIISSVETSLRNLRTDRIDVLLLHRPDPLLDADEVAGAFTDLREQGKVLHFGVSNFTVPQMELLASRLSFPLVTNQIEISVLEMASLQDGTLDYCQKLRISPMAWSPLAGGTLFASNNPRIVRVRESLQQVAREQGATEEQVALAWLLRHPARIVPVIGTNNLERLKNLAAANRFILSREQWFAIWTASIGHPVP</sequence>
<keyword evidence="7" id="KW-1185">Reference proteome</keyword>
<dbReference type="PANTHER" id="PTHR43364">
    <property type="entry name" value="NADH-SPECIFIC METHYLGLYOXAL REDUCTASE-RELATED"/>
    <property type="match status" value="1"/>
</dbReference>
<dbReference type="Pfam" id="PF00248">
    <property type="entry name" value="Aldo_ket_red"/>
    <property type="match status" value="1"/>
</dbReference>
<dbReference type="GO" id="GO:0005829">
    <property type="term" value="C:cytosol"/>
    <property type="evidence" value="ECO:0007669"/>
    <property type="project" value="TreeGrafter"/>
</dbReference>
<dbReference type="EMBL" id="JHEG04000001">
    <property type="protein sequence ID" value="KAF3888116.1"/>
    <property type="molecule type" value="Genomic_DNA"/>
</dbReference>
<evidence type="ECO:0000256" key="3">
    <source>
        <dbReference type="ARBA" id="ARBA00038157"/>
    </source>
</evidence>